<dbReference type="PANTHER" id="PTHR46015">
    <property type="entry name" value="ZGC:172121"/>
    <property type="match status" value="1"/>
</dbReference>
<sequence>MLLYPTSPVVLDGGLASYHGTTLEELFGMDISLKSPLWSAQQILDHPETIVETHLAFMRAGARIILTSTYQGSEETFRKAGYSDFEATNTMLKAIHLANDARTSFLNESDPDVAVKIALSLGPFGASLSPAQEFDGFYPPPYGPIGFSDMKPMYNAFDEDDVEAEQESIHALAQFHLDRLLIFARDPEAWSIIDIIAFETVPLVREVKAIRMAMLSLKETMAAEGVDLAPKPWWITFVLPNGKCPQTQFAGGPHLTVQDLVFAALLWKPSEQTLGLLGAEPTPTGIGINCTSPELISGLAREMSAAVEQLHAPTREAPWLVLYPNGGDIYDLITRSWVLASDDKRHTWALDLKKTIDVEFWDRPGVWAGVVVGGCCRTGPGLIRQLHDELKAS</sequence>
<dbReference type="Gene3D" id="3.20.20.330">
    <property type="entry name" value="Homocysteine-binding-like domain"/>
    <property type="match status" value="1"/>
</dbReference>
<dbReference type="InterPro" id="IPR003726">
    <property type="entry name" value="HCY_dom"/>
</dbReference>
<feature type="binding site" evidence="5">
    <location>
        <position position="376"/>
    </location>
    <ligand>
        <name>Zn(2+)</name>
        <dbReference type="ChEBI" id="CHEBI:29105"/>
    </ligand>
</feature>
<feature type="domain" description="Hcy-binding" evidence="6">
    <location>
        <begin position="1"/>
        <end position="390"/>
    </location>
</feature>
<evidence type="ECO:0000256" key="3">
    <source>
        <dbReference type="ARBA" id="ARBA00022723"/>
    </source>
</evidence>
<comment type="cofactor">
    <cofactor evidence="5">
        <name>Zn(2+)</name>
        <dbReference type="ChEBI" id="CHEBI:29105"/>
    </cofactor>
</comment>
<dbReference type="InterPro" id="IPR036589">
    <property type="entry name" value="HCY_dom_sf"/>
</dbReference>
<name>A0A8H5HM49_9AGAR</name>
<evidence type="ECO:0000256" key="1">
    <source>
        <dbReference type="ARBA" id="ARBA00022603"/>
    </source>
</evidence>
<dbReference type="SUPFAM" id="SSF82282">
    <property type="entry name" value="Homocysteine S-methyltransferase"/>
    <property type="match status" value="1"/>
</dbReference>
<keyword evidence="4 5" id="KW-0862">Zinc</keyword>
<evidence type="ECO:0000313" key="8">
    <source>
        <dbReference type="Proteomes" id="UP000565441"/>
    </source>
</evidence>
<evidence type="ECO:0000259" key="6">
    <source>
        <dbReference type="PROSITE" id="PS50970"/>
    </source>
</evidence>
<feature type="binding site" evidence="5">
    <location>
        <position position="375"/>
    </location>
    <ligand>
        <name>Zn(2+)</name>
        <dbReference type="ChEBI" id="CHEBI:29105"/>
    </ligand>
</feature>
<comment type="caution">
    <text evidence="7">The sequence shown here is derived from an EMBL/GenBank/DDBJ whole genome shotgun (WGS) entry which is preliminary data.</text>
</comment>
<evidence type="ECO:0000313" key="7">
    <source>
        <dbReference type="EMBL" id="KAF5385996.1"/>
    </source>
</evidence>
<dbReference type="PROSITE" id="PS50970">
    <property type="entry name" value="HCY"/>
    <property type="match status" value="1"/>
</dbReference>
<dbReference type="GO" id="GO:0008898">
    <property type="term" value="F:S-adenosylmethionine-homocysteine S-methyltransferase activity"/>
    <property type="evidence" value="ECO:0007669"/>
    <property type="project" value="TreeGrafter"/>
</dbReference>
<organism evidence="7 8">
    <name type="scientific">Tricholomella constricta</name>
    <dbReference type="NCBI Taxonomy" id="117010"/>
    <lineage>
        <taxon>Eukaryota</taxon>
        <taxon>Fungi</taxon>
        <taxon>Dikarya</taxon>
        <taxon>Basidiomycota</taxon>
        <taxon>Agaricomycotina</taxon>
        <taxon>Agaricomycetes</taxon>
        <taxon>Agaricomycetidae</taxon>
        <taxon>Agaricales</taxon>
        <taxon>Tricholomatineae</taxon>
        <taxon>Lyophyllaceae</taxon>
        <taxon>Tricholomella</taxon>
    </lineage>
</organism>
<dbReference type="GO" id="GO:0046872">
    <property type="term" value="F:metal ion binding"/>
    <property type="evidence" value="ECO:0007669"/>
    <property type="project" value="UniProtKB-KW"/>
</dbReference>
<dbReference type="GO" id="GO:0009086">
    <property type="term" value="P:methionine biosynthetic process"/>
    <property type="evidence" value="ECO:0007669"/>
    <property type="project" value="TreeGrafter"/>
</dbReference>
<reference evidence="7 8" key="1">
    <citation type="journal article" date="2020" name="ISME J.">
        <title>Uncovering the hidden diversity of litter-decomposition mechanisms in mushroom-forming fungi.</title>
        <authorList>
            <person name="Floudas D."/>
            <person name="Bentzer J."/>
            <person name="Ahren D."/>
            <person name="Johansson T."/>
            <person name="Persson P."/>
            <person name="Tunlid A."/>
        </authorList>
    </citation>
    <scope>NUCLEOTIDE SEQUENCE [LARGE SCALE GENOMIC DNA]</scope>
    <source>
        <strain evidence="7 8">CBS 661.87</strain>
    </source>
</reference>
<keyword evidence="8" id="KW-1185">Reference proteome</keyword>
<dbReference type="GO" id="GO:0032259">
    <property type="term" value="P:methylation"/>
    <property type="evidence" value="ECO:0007669"/>
    <property type="project" value="UniProtKB-KW"/>
</dbReference>
<dbReference type="EMBL" id="JAACJP010000003">
    <property type="protein sequence ID" value="KAF5385996.1"/>
    <property type="molecule type" value="Genomic_DNA"/>
</dbReference>
<dbReference type="PANTHER" id="PTHR46015:SF1">
    <property type="entry name" value="HOMOCYSTEINE S-METHYLTRANSFERASE-LIKE ISOFORM 1"/>
    <property type="match status" value="1"/>
</dbReference>
<accession>A0A8H5HM49</accession>
<evidence type="ECO:0000256" key="2">
    <source>
        <dbReference type="ARBA" id="ARBA00022679"/>
    </source>
</evidence>
<dbReference type="GO" id="GO:0033528">
    <property type="term" value="P:S-methylmethionine cycle"/>
    <property type="evidence" value="ECO:0007669"/>
    <property type="project" value="TreeGrafter"/>
</dbReference>
<evidence type="ECO:0000256" key="4">
    <source>
        <dbReference type="ARBA" id="ARBA00022833"/>
    </source>
</evidence>
<keyword evidence="3 5" id="KW-0479">Metal-binding</keyword>
<dbReference type="OrthoDB" id="261426at2759"/>
<dbReference type="Pfam" id="PF02574">
    <property type="entry name" value="S-methyl_trans"/>
    <property type="match status" value="1"/>
</dbReference>
<feature type="binding site" evidence="5">
    <location>
        <position position="290"/>
    </location>
    <ligand>
        <name>Zn(2+)</name>
        <dbReference type="ChEBI" id="CHEBI:29105"/>
    </ligand>
</feature>
<gene>
    <name evidence="7" type="ORF">D9615_002537</name>
</gene>
<keyword evidence="2 5" id="KW-0808">Transferase</keyword>
<protein>
    <recommendedName>
        <fullName evidence="6">Hcy-binding domain-containing protein</fullName>
    </recommendedName>
</protein>
<dbReference type="AlphaFoldDB" id="A0A8H5HM49"/>
<dbReference type="Proteomes" id="UP000565441">
    <property type="component" value="Unassembled WGS sequence"/>
</dbReference>
<proteinExistence type="predicted"/>
<dbReference type="InterPro" id="IPR051486">
    <property type="entry name" value="Hcy_S-methyltransferase"/>
</dbReference>
<keyword evidence="1 5" id="KW-0489">Methyltransferase</keyword>
<evidence type="ECO:0000256" key="5">
    <source>
        <dbReference type="PROSITE-ProRule" id="PRU00333"/>
    </source>
</evidence>